<name>A0A0L0NT98_CANAR</name>
<proteinExistence type="predicted"/>
<protein>
    <submittedName>
        <fullName evidence="1">Uncharacterized protein</fullName>
    </submittedName>
</protein>
<dbReference type="VEuPathDB" id="FungiDB:QG37_06482"/>
<accession>A0A0L0NT98</accession>
<dbReference type="EMBL" id="LGST01000043">
    <property type="protein sequence ID" value="KND97263.1"/>
    <property type="molecule type" value="Genomic_DNA"/>
</dbReference>
<evidence type="ECO:0000313" key="1">
    <source>
        <dbReference type="EMBL" id="KND97263.1"/>
    </source>
</evidence>
<dbReference type="AlphaFoldDB" id="A0A0L0NT98"/>
<dbReference type="Proteomes" id="UP000037122">
    <property type="component" value="Unassembled WGS sequence"/>
</dbReference>
<organism evidence="1 2">
    <name type="scientific">Candidozyma auris</name>
    <name type="common">Yeast</name>
    <name type="synonym">Candida auris</name>
    <dbReference type="NCBI Taxonomy" id="498019"/>
    <lineage>
        <taxon>Eukaryota</taxon>
        <taxon>Fungi</taxon>
        <taxon>Dikarya</taxon>
        <taxon>Ascomycota</taxon>
        <taxon>Saccharomycotina</taxon>
        <taxon>Pichiomycetes</taxon>
        <taxon>Metschnikowiaceae</taxon>
        <taxon>Candidozyma</taxon>
    </lineage>
</organism>
<sequence>MAKLVGKNGFFGVVAFSSVGLELSKLSMPCQIWESHNVSGIKMVKVNKKCILLVEKYK</sequence>
<comment type="caution">
    <text evidence="1">The sequence shown here is derived from an EMBL/GenBank/DDBJ whole genome shotgun (WGS) entry which is preliminary data.</text>
</comment>
<reference evidence="2" key="1">
    <citation type="journal article" date="2015" name="BMC Genomics">
        <title>Draft genome of a commonly misdiagnosed multidrug resistant pathogen Candida auris.</title>
        <authorList>
            <person name="Chatterjee S."/>
            <person name="Alampalli S.V."/>
            <person name="Nageshan R.K."/>
            <person name="Chettiar S.T."/>
            <person name="Joshi S."/>
            <person name="Tatu U.S."/>
        </authorList>
    </citation>
    <scope>NUCLEOTIDE SEQUENCE [LARGE SCALE GENOMIC DNA]</scope>
    <source>
        <strain evidence="2">6684</strain>
    </source>
</reference>
<evidence type="ECO:0000313" key="2">
    <source>
        <dbReference type="Proteomes" id="UP000037122"/>
    </source>
</evidence>
<gene>
    <name evidence="1" type="ORF">QG37_06482</name>
</gene>